<name>F2KMQ3_ARCVS</name>
<dbReference type="Gene3D" id="1.10.10.10">
    <property type="entry name" value="Winged helix-like DNA-binding domain superfamily/Winged helix DNA-binding domain"/>
    <property type="match status" value="1"/>
</dbReference>
<dbReference type="PANTHER" id="PTHR34293:SF1">
    <property type="entry name" value="HTH-TYPE TRANSCRIPTIONAL REGULATOR TRMBL2"/>
    <property type="match status" value="1"/>
</dbReference>
<evidence type="ECO:0000313" key="3">
    <source>
        <dbReference type="Proteomes" id="UP000008136"/>
    </source>
</evidence>
<dbReference type="InterPro" id="IPR051797">
    <property type="entry name" value="TrmB-like"/>
</dbReference>
<dbReference type="HOGENOM" id="CLU_1242977_0_0_2"/>
<dbReference type="EMBL" id="CP002588">
    <property type="protein sequence ID" value="AEA46077.1"/>
    <property type="molecule type" value="Genomic_DNA"/>
</dbReference>
<dbReference type="GeneID" id="10393124"/>
<evidence type="ECO:0000259" key="1">
    <source>
        <dbReference type="Pfam" id="PF01978"/>
    </source>
</evidence>
<dbReference type="InterPro" id="IPR036390">
    <property type="entry name" value="WH_DNA-bd_sf"/>
</dbReference>
<dbReference type="SUPFAM" id="SSF46785">
    <property type="entry name" value="Winged helix' DNA-binding domain"/>
    <property type="match status" value="1"/>
</dbReference>
<dbReference type="PANTHER" id="PTHR34293">
    <property type="entry name" value="HTH-TYPE TRANSCRIPTIONAL REGULATOR TRMBL2"/>
    <property type="match status" value="1"/>
</dbReference>
<gene>
    <name evidence="2" type="ordered locus">Arcve_0034</name>
</gene>
<evidence type="ECO:0000313" key="2">
    <source>
        <dbReference type="EMBL" id="AEA46077.1"/>
    </source>
</evidence>
<reference evidence="2 3" key="1">
    <citation type="submission" date="2011-03" db="EMBL/GenBank/DDBJ databases">
        <title>The complete genome of Archaeoglobus veneficus SNP6.</title>
        <authorList>
            <consortium name="US DOE Joint Genome Institute (JGI-PGF)"/>
            <person name="Lucas S."/>
            <person name="Copeland A."/>
            <person name="Lapidus A."/>
            <person name="Bruce D."/>
            <person name="Goodwin L."/>
            <person name="Pitluck S."/>
            <person name="Kyrpides N."/>
            <person name="Mavromatis K."/>
            <person name="Pagani I."/>
            <person name="Ivanova N."/>
            <person name="Mikhailova N."/>
            <person name="Lu M."/>
            <person name="Detter J.C."/>
            <person name="Tapia R."/>
            <person name="Han C."/>
            <person name="Land M."/>
            <person name="Hauser L."/>
            <person name="Markowitz V."/>
            <person name="Cheng J.-F."/>
            <person name="Hugenholtz P."/>
            <person name="Woyke T."/>
            <person name="Wu D."/>
            <person name="Spring S."/>
            <person name="Brambilla E."/>
            <person name="Klenk H.-P."/>
            <person name="Eisen J.A."/>
        </authorList>
    </citation>
    <scope>NUCLEOTIDE SEQUENCE [LARGE SCALE GENOMIC DNA]</scope>
    <source>
        <strain>SNP6</strain>
    </source>
</reference>
<feature type="domain" description="Transcription regulator TrmB N-terminal" evidence="1">
    <location>
        <begin position="8"/>
        <end position="72"/>
    </location>
</feature>
<keyword evidence="3" id="KW-1185">Reference proteome</keyword>
<dbReference type="RefSeq" id="WP_013682753.1">
    <property type="nucleotide sequence ID" value="NC_015320.1"/>
</dbReference>
<accession>F2KMQ3</accession>
<dbReference type="InterPro" id="IPR036388">
    <property type="entry name" value="WH-like_DNA-bd_sf"/>
</dbReference>
<dbReference type="STRING" id="693661.Arcve_0034"/>
<dbReference type="AlphaFoldDB" id="F2KMQ3"/>
<proteinExistence type="predicted"/>
<dbReference type="Pfam" id="PF01978">
    <property type="entry name" value="TrmB"/>
    <property type="match status" value="1"/>
</dbReference>
<dbReference type="KEGG" id="ave:Arcve_0034"/>
<dbReference type="eggNOG" id="arCOG02037">
    <property type="taxonomic scope" value="Archaea"/>
</dbReference>
<protein>
    <submittedName>
        <fullName evidence="2">Transcriptional regulator, TrmB</fullName>
    </submittedName>
</protein>
<organism evidence="2 3">
    <name type="scientific">Archaeoglobus veneficus (strain DSM 11195 / SNP6)</name>
    <dbReference type="NCBI Taxonomy" id="693661"/>
    <lineage>
        <taxon>Archaea</taxon>
        <taxon>Methanobacteriati</taxon>
        <taxon>Methanobacteriota</taxon>
        <taxon>Archaeoglobi</taxon>
        <taxon>Archaeoglobales</taxon>
        <taxon>Archaeoglobaceae</taxon>
        <taxon>Archaeoglobus</taxon>
    </lineage>
</organism>
<dbReference type="OrthoDB" id="30795at2157"/>
<dbReference type="InterPro" id="IPR002831">
    <property type="entry name" value="Tscrpt_reg_TrmB_N"/>
</dbReference>
<sequence>MEKLVDALRSFGLSEYEAKVLLSLIAEGELTAKQIAELSGVPRTSVYEVVKGLMAKGLVQAGGKPMKFRALPSDELMNLFSRRLKENIEFLKRELPSVESSKREEVVRIYTGEVAINALKESIEGARREIIVATTHFDDMMKELLKNAKCKVTVMAPNVSGSLRLDVESIEGVCHGMLLIDDRAAIYLQQGNNFWLMIGSGSFARFYQEFLETFIKQKVKKG</sequence>
<dbReference type="Proteomes" id="UP000008136">
    <property type="component" value="Chromosome"/>
</dbReference>